<sequence>MLFKVLAIVIALVIWFNAKTDQFSYYTVKASINIDNFPKEFILVNHLPGKIDVKIYGKIKDIIYARSLIKPIIFINGKTLIKGENIISIEKSNVNMSRYDKVEVIQIIPGYLNINIDNKISKNITVI</sequence>
<dbReference type="Proteomes" id="UP000271125">
    <property type="component" value="Unassembled WGS sequence"/>
</dbReference>
<evidence type="ECO:0008006" key="3">
    <source>
        <dbReference type="Google" id="ProtNLM"/>
    </source>
</evidence>
<dbReference type="Gene3D" id="2.170.120.30">
    <property type="match status" value="1"/>
</dbReference>
<feature type="non-terminal residue" evidence="1">
    <location>
        <position position="127"/>
    </location>
</feature>
<name>A0A660SJH1_UNCT6</name>
<reference evidence="1 2" key="1">
    <citation type="submission" date="2018-06" db="EMBL/GenBank/DDBJ databases">
        <title>Extensive metabolic versatility and redundancy in microbially diverse, dynamic hydrothermal sediments.</title>
        <authorList>
            <person name="Dombrowski N."/>
            <person name="Teske A."/>
            <person name="Baker B.J."/>
        </authorList>
    </citation>
    <scope>NUCLEOTIDE SEQUENCE [LARGE SCALE GENOMIC DNA]</scope>
    <source>
        <strain evidence="1">B10_G13</strain>
    </source>
</reference>
<protein>
    <recommendedName>
        <fullName evidence="3">YbbR-like domain-containing protein</fullName>
    </recommendedName>
</protein>
<evidence type="ECO:0000313" key="2">
    <source>
        <dbReference type="Proteomes" id="UP000271125"/>
    </source>
</evidence>
<organism evidence="1 2">
    <name type="scientific">candidate division TA06 bacterium</name>
    <dbReference type="NCBI Taxonomy" id="2250710"/>
    <lineage>
        <taxon>Bacteria</taxon>
        <taxon>Bacteria division TA06</taxon>
    </lineage>
</organism>
<evidence type="ECO:0000313" key="1">
    <source>
        <dbReference type="EMBL" id="RKX70924.1"/>
    </source>
</evidence>
<comment type="caution">
    <text evidence="1">The sequence shown here is derived from an EMBL/GenBank/DDBJ whole genome shotgun (WGS) entry which is preliminary data.</text>
</comment>
<proteinExistence type="predicted"/>
<dbReference type="EMBL" id="QNBD01000112">
    <property type="protein sequence ID" value="RKX70924.1"/>
    <property type="molecule type" value="Genomic_DNA"/>
</dbReference>
<gene>
    <name evidence="1" type="ORF">DRP43_02950</name>
</gene>
<accession>A0A660SJH1</accession>
<dbReference type="AlphaFoldDB" id="A0A660SJH1"/>